<protein>
    <recommendedName>
        <fullName evidence="1">Phage tail collar domain-containing protein</fullName>
    </recommendedName>
</protein>
<accession>A0ABR5XXV4</accession>
<dbReference type="Proteomes" id="UP000076167">
    <property type="component" value="Unassembled WGS sequence"/>
</dbReference>
<feature type="domain" description="Phage tail collar" evidence="1">
    <location>
        <begin position="5"/>
        <end position="51"/>
    </location>
</feature>
<dbReference type="Pfam" id="PF07484">
    <property type="entry name" value="Collar"/>
    <property type="match status" value="1"/>
</dbReference>
<evidence type="ECO:0000259" key="1">
    <source>
        <dbReference type="Pfam" id="PF07484"/>
    </source>
</evidence>
<dbReference type="SUPFAM" id="SSF88874">
    <property type="entry name" value="Receptor-binding domain of short tail fibre protein gp12"/>
    <property type="match status" value="1"/>
</dbReference>
<dbReference type="EMBL" id="LPXL01000039">
    <property type="protein sequence ID" value="KZD01017.1"/>
    <property type="molecule type" value="Genomic_DNA"/>
</dbReference>
<gene>
    <name evidence="2" type="ORF">AUP40_21200</name>
</gene>
<evidence type="ECO:0000313" key="2">
    <source>
        <dbReference type="EMBL" id="KZD01017.1"/>
    </source>
</evidence>
<reference evidence="2 3" key="1">
    <citation type="submission" date="2015-12" db="EMBL/GenBank/DDBJ databases">
        <title>Genome sequence of Thalassospira xiamenensis MCCC 1A03005.</title>
        <authorList>
            <person name="Lu L."/>
            <person name="Lai Q."/>
            <person name="Shao Z."/>
            <person name="Qian P."/>
        </authorList>
    </citation>
    <scope>NUCLEOTIDE SEQUENCE [LARGE SCALE GENOMIC DNA]</scope>
    <source>
        <strain evidence="2 3">MCCC 1A03005</strain>
    </source>
</reference>
<dbReference type="InterPro" id="IPR011083">
    <property type="entry name" value="Phage_tail_collar_dom"/>
</dbReference>
<organism evidence="2 3">
    <name type="scientific">Thalassospira xiamenensis</name>
    <dbReference type="NCBI Taxonomy" id="220697"/>
    <lineage>
        <taxon>Bacteria</taxon>
        <taxon>Pseudomonadati</taxon>
        <taxon>Pseudomonadota</taxon>
        <taxon>Alphaproteobacteria</taxon>
        <taxon>Rhodospirillales</taxon>
        <taxon>Thalassospiraceae</taxon>
        <taxon>Thalassospira</taxon>
    </lineage>
</organism>
<dbReference type="Gene3D" id="3.90.1340.10">
    <property type="entry name" value="Phage tail collar domain"/>
    <property type="match status" value="1"/>
</dbReference>
<sequence>MTGMFRFCPRGYADANGGLMSINGNEALFSLFSDIYGGDGRTTFALPDLRAFMPVGAGTGPGLTPVVQGNLRGSERHALSLMELPVHSHQADFTPTTTKVDVFISGQQGNLSVNTQISATTSSGANASPSAANNTLSTVSGTARLYGPGGATNVTLGNLDTIVAGTPAIPPTTTIIKTVMGGFVSLEDTPENQTKYVPNIPPQMAIRYCVAIEGTYPIRPQ</sequence>
<proteinExistence type="predicted"/>
<name>A0ABR5XXV4_9PROT</name>
<dbReference type="InterPro" id="IPR037053">
    <property type="entry name" value="Phage_tail_collar_dom_sf"/>
</dbReference>
<keyword evidence="3" id="KW-1185">Reference proteome</keyword>
<comment type="caution">
    <text evidence="2">The sequence shown here is derived from an EMBL/GenBank/DDBJ whole genome shotgun (WGS) entry which is preliminary data.</text>
</comment>
<evidence type="ECO:0000313" key="3">
    <source>
        <dbReference type="Proteomes" id="UP000076167"/>
    </source>
</evidence>